<dbReference type="AlphaFoldDB" id="A0A845M7Y6"/>
<dbReference type="CDD" id="cd07100">
    <property type="entry name" value="ALDH_SSADH1_GabD1"/>
    <property type="match status" value="1"/>
</dbReference>
<dbReference type="Gene3D" id="3.40.309.10">
    <property type="entry name" value="Aldehyde Dehydrogenase, Chain A, domain 2"/>
    <property type="match status" value="1"/>
</dbReference>
<dbReference type="PANTHER" id="PTHR43217:SF1">
    <property type="entry name" value="SUCCINATE SEMIALDEHYDE DEHYDROGENASE [NAD(P)+] SAD"/>
    <property type="match status" value="1"/>
</dbReference>
<evidence type="ECO:0000256" key="1">
    <source>
        <dbReference type="ARBA" id="ARBA00009986"/>
    </source>
</evidence>
<comment type="similarity">
    <text evidence="1">Belongs to the aldehyde dehydrogenase family.</text>
</comment>
<dbReference type="GO" id="GO:0004777">
    <property type="term" value="F:succinate-semialdehyde dehydrogenase (NAD+) activity"/>
    <property type="evidence" value="ECO:0007669"/>
    <property type="project" value="TreeGrafter"/>
</dbReference>
<dbReference type="InterPro" id="IPR016162">
    <property type="entry name" value="Ald_DH_N"/>
</dbReference>
<sequence>MKDAASNGRITTIDPATETPIETYDLMTRDEAMSAIERCHAAFLDWSTKSLEDRAEVIAKIGKALRDNADDFAALMTQETGKLVKDGHSEVELCAAICDWTAANGPTELADETRDVPNAQKGVITYAPQGVIYGIQPWNFPAYQAIRYTIANLMAGNGVLLKHASNCTGSGLFLRDVLEKAGLPKDLFTVLVIDHDTSNEVIRHRHVRGVTLTGSAASGAKIASIAGEELKKSVMELGSNDAYLVLEDADIDLAVKTCVVGRIYNNGQTCVNAKRFIVVDAVYDQFVSAYVEAMSALAMGDPRDKDTKLGPMAREDLRDDLHEQVTRSIDRGATLECGGAVPDRTGFFYPATVLTNVQPGQPAYDEELFGPVASVIRAKDDEDAMRLANDSRFGLGGGIFSKDSERALKLARDHFDTGMVFINGFNVATPNMPFGGVKDSGYGREHGGFGMKEFVNAKAMIVN</sequence>
<reference evidence="5 6" key="1">
    <citation type="submission" date="2019-12" db="EMBL/GenBank/DDBJ databases">
        <title>Maritimibacter sp. nov. sp. isolated from sea sand.</title>
        <authorList>
            <person name="Kim J."/>
            <person name="Jeong S.E."/>
            <person name="Jung H.S."/>
            <person name="Jeon C.O."/>
        </authorList>
    </citation>
    <scope>NUCLEOTIDE SEQUENCE [LARGE SCALE GENOMIC DNA]</scope>
    <source>
        <strain evidence="5 6">DP07</strain>
    </source>
</reference>
<protein>
    <submittedName>
        <fullName evidence="5">Aldehyde dehydrogenase family protein</fullName>
    </submittedName>
</protein>
<dbReference type="InterPro" id="IPR047110">
    <property type="entry name" value="GABD/Sad-like"/>
</dbReference>
<accession>A0A845M7Y6</accession>
<evidence type="ECO:0000259" key="4">
    <source>
        <dbReference type="Pfam" id="PF00171"/>
    </source>
</evidence>
<dbReference type="PANTHER" id="PTHR43217">
    <property type="entry name" value="SUCCINATE SEMIALDEHYDE DEHYDROGENASE [NAD(P)+] SAD"/>
    <property type="match status" value="1"/>
</dbReference>
<dbReference type="RefSeq" id="WP_161350845.1">
    <property type="nucleotide sequence ID" value="NZ_WTUX01000011.1"/>
</dbReference>
<dbReference type="SUPFAM" id="SSF53720">
    <property type="entry name" value="ALDH-like"/>
    <property type="match status" value="1"/>
</dbReference>
<evidence type="ECO:0000256" key="3">
    <source>
        <dbReference type="ARBA" id="ARBA00023002"/>
    </source>
</evidence>
<comment type="caution">
    <text evidence="5">The sequence shown here is derived from an EMBL/GenBank/DDBJ whole genome shotgun (WGS) entry which is preliminary data.</text>
</comment>
<evidence type="ECO:0000313" key="6">
    <source>
        <dbReference type="Proteomes" id="UP000467322"/>
    </source>
</evidence>
<keyword evidence="3" id="KW-0560">Oxidoreductase</keyword>
<proteinExistence type="inferred from homology"/>
<evidence type="ECO:0000256" key="2">
    <source>
        <dbReference type="ARBA" id="ARBA00022857"/>
    </source>
</evidence>
<keyword evidence="2" id="KW-0521">NADP</keyword>
<dbReference type="Proteomes" id="UP000467322">
    <property type="component" value="Unassembled WGS sequence"/>
</dbReference>
<organism evidence="5 6">
    <name type="scientific">Maritimibacter harenae</name>
    <dbReference type="NCBI Taxonomy" id="2606218"/>
    <lineage>
        <taxon>Bacteria</taxon>
        <taxon>Pseudomonadati</taxon>
        <taxon>Pseudomonadota</taxon>
        <taxon>Alphaproteobacteria</taxon>
        <taxon>Rhodobacterales</taxon>
        <taxon>Roseobacteraceae</taxon>
        <taxon>Maritimibacter</taxon>
    </lineage>
</organism>
<gene>
    <name evidence="5" type="ORF">GQE99_06735</name>
</gene>
<dbReference type="InterPro" id="IPR015590">
    <property type="entry name" value="Aldehyde_DH_dom"/>
</dbReference>
<dbReference type="Gene3D" id="3.40.605.10">
    <property type="entry name" value="Aldehyde Dehydrogenase, Chain A, domain 1"/>
    <property type="match status" value="1"/>
</dbReference>
<dbReference type="Pfam" id="PF00171">
    <property type="entry name" value="Aldedh"/>
    <property type="match status" value="1"/>
</dbReference>
<evidence type="ECO:0000313" key="5">
    <source>
        <dbReference type="EMBL" id="MZR12714.1"/>
    </source>
</evidence>
<dbReference type="EMBL" id="WTUX01000011">
    <property type="protein sequence ID" value="MZR12714.1"/>
    <property type="molecule type" value="Genomic_DNA"/>
</dbReference>
<dbReference type="GO" id="GO:0004030">
    <property type="term" value="F:aldehyde dehydrogenase [NAD(P)+] activity"/>
    <property type="evidence" value="ECO:0007669"/>
    <property type="project" value="InterPro"/>
</dbReference>
<dbReference type="InterPro" id="IPR016161">
    <property type="entry name" value="Ald_DH/histidinol_DH"/>
</dbReference>
<dbReference type="InterPro" id="IPR016163">
    <property type="entry name" value="Ald_DH_C"/>
</dbReference>
<keyword evidence="6" id="KW-1185">Reference proteome</keyword>
<dbReference type="FunFam" id="3.40.309.10:FF:000009">
    <property type="entry name" value="Aldehyde dehydrogenase A"/>
    <property type="match status" value="1"/>
</dbReference>
<feature type="domain" description="Aldehyde dehydrogenase" evidence="4">
    <location>
        <begin position="6"/>
        <end position="459"/>
    </location>
</feature>
<dbReference type="InterPro" id="IPR044148">
    <property type="entry name" value="ALDH_GabD1-like"/>
</dbReference>
<name>A0A845M7Y6_9RHOB</name>